<evidence type="ECO:0000256" key="1">
    <source>
        <dbReference type="SAM" id="Phobius"/>
    </source>
</evidence>
<feature type="transmembrane region" description="Helical" evidence="1">
    <location>
        <begin position="54"/>
        <end position="73"/>
    </location>
</feature>
<dbReference type="Proteomes" id="UP000799437">
    <property type="component" value="Unassembled WGS sequence"/>
</dbReference>
<protein>
    <submittedName>
        <fullName evidence="2">Uncharacterized protein</fullName>
    </submittedName>
</protein>
<name>A0A6A6VS23_9PEZI</name>
<evidence type="ECO:0000313" key="2">
    <source>
        <dbReference type="EMBL" id="KAF2752955.1"/>
    </source>
</evidence>
<organism evidence="2 3">
    <name type="scientific">Pseudovirgaria hyperparasitica</name>
    <dbReference type="NCBI Taxonomy" id="470096"/>
    <lineage>
        <taxon>Eukaryota</taxon>
        <taxon>Fungi</taxon>
        <taxon>Dikarya</taxon>
        <taxon>Ascomycota</taxon>
        <taxon>Pezizomycotina</taxon>
        <taxon>Dothideomycetes</taxon>
        <taxon>Dothideomycetes incertae sedis</taxon>
        <taxon>Acrospermales</taxon>
        <taxon>Acrospermaceae</taxon>
        <taxon>Pseudovirgaria</taxon>
    </lineage>
</organism>
<feature type="transmembrane region" description="Helical" evidence="1">
    <location>
        <begin position="24"/>
        <end position="42"/>
    </location>
</feature>
<keyword evidence="1" id="KW-1133">Transmembrane helix</keyword>
<gene>
    <name evidence="2" type="ORF">EJ05DRAFT_231884</name>
</gene>
<proteinExistence type="predicted"/>
<evidence type="ECO:0000313" key="3">
    <source>
        <dbReference type="Proteomes" id="UP000799437"/>
    </source>
</evidence>
<dbReference type="AlphaFoldDB" id="A0A6A6VS23"/>
<reference evidence="2" key="1">
    <citation type="journal article" date="2020" name="Stud. Mycol.">
        <title>101 Dothideomycetes genomes: a test case for predicting lifestyles and emergence of pathogens.</title>
        <authorList>
            <person name="Haridas S."/>
            <person name="Albert R."/>
            <person name="Binder M."/>
            <person name="Bloem J."/>
            <person name="Labutti K."/>
            <person name="Salamov A."/>
            <person name="Andreopoulos B."/>
            <person name="Baker S."/>
            <person name="Barry K."/>
            <person name="Bills G."/>
            <person name="Bluhm B."/>
            <person name="Cannon C."/>
            <person name="Castanera R."/>
            <person name="Culley D."/>
            <person name="Daum C."/>
            <person name="Ezra D."/>
            <person name="Gonzalez J."/>
            <person name="Henrissat B."/>
            <person name="Kuo A."/>
            <person name="Liang C."/>
            <person name="Lipzen A."/>
            <person name="Lutzoni F."/>
            <person name="Magnuson J."/>
            <person name="Mondo S."/>
            <person name="Nolan M."/>
            <person name="Ohm R."/>
            <person name="Pangilinan J."/>
            <person name="Park H.-J."/>
            <person name="Ramirez L."/>
            <person name="Alfaro M."/>
            <person name="Sun H."/>
            <person name="Tritt A."/>
            <person name="Yoshinaga Y."/>
            <person name="Zwiers L.-H."/>
            <person name="Turgeon B."/>
            <person name="Goodwin S."/>
            <person name="Spatafora J."/>
            <person name="Crous P."/>
            <person name="Grigoriev I."/>
        </authorList>
    </citation>
    <scope>NUCLEOTIDE SEQUENCE</scope>
    <source>
        <strain evidence="2">CBS 121739</strain>
    </source>
</reference>
<accession>A0A6A6VS23</accession>
<keyword evidence="1" id="KW-0472">Membrane</keyword>
<keyword evidence="3" id="KW-1185">Reference proteome</keyword>
<dbReference type="RefSeq" id="XP_033595406.1">
    <property type="nucleotide sequence ID" value="XM_033739981.1"/>
</dbReference>
<sequence length="180" mass="20694">MSIFHFIFHLSCSISSILPSSSSIFYLLSSIFYLLSSIFYLLSSIFYLLSSIFYLLSSIFYLLSSIFCLFLHAHCDHRAFFLPPVLLLSCSTWLVGVHDAYLHRYHSAWLTGSSSNSSSKLPTVLQTQLHPVCQRPAEVCDRRMVHDSWFMVYTRRMRYSQYVADPAGSEASSRHPCCFI</sequence>
<feature type="transmembrane region" description="Helical" evidence="1">
    <location>
        <begin position="79"/>
        <end position="97"/>
    </location>
</feature>
<dbReference type="GeneID" id="54481035"/>
<dbReference type="EMBL" id="ML996589">
    <property type="protein sequence ID" value="KAF2752955.1"/>
    <property type="molecule type" value="Genomic_DNA"/>
</dbReference>
<keyword evidence="1" id="KW-0812">Transmembrane</keyword>